<protein>
    <recommendedName>
        <fullName evidence="1">VWFA domain-containing protein</fullName>
    </recommendedName>
</protein>
<dbReference type="PROSITE" id="PS50234">
    <property type="entry name" value="VWFA"/>
    <property type="match status" value="1"/>
</dbReference>
<reference evidence="3" key="1">
    <citation type="submission" date="2017-09" db="EMBL/GenBank/DDBJ databases">
        <title>Depth-based differentiation of microbial function through sediment-hosted aquifers and enrichment of novel symbionts in the deep terrestrial subsurface.</title>
        <authorList>
            <person name="Probst A.J."/>
            <person name="Ladd B."/>
            <person name="Jarett J.K."/>
            <person name="Geller-Mcgrath D.E."/>
            <person name="Sieber C.M.K."/>
            <person name="Emerson J.B."/>
            <person name="Anantharaman K."/>
            <person name="Thomas B.C."/>
            <person name="Malmstrom R."/>
            <person name="Stieglmeier M."/>
            <person name="Klingl A."/>
            <person name="Woyke T."/>
            <person name="Ryan C.M."/>
            <person name="Banfield J.F."/>
        </authorList>
    </citation>
    <scope>NUCLEOTIDE SEQUENCE [LARGE SCALE GENOMIC DNA]</scope>
</reference>
<dbReference type="AlphaFoldDB" id="A0A2M8KXK7"/>
<accession>A0A2M8KXK7</accession>
<dbReference type="SMART" id="SM00327">
    <property type="entry name" value="VWA"/>
    <property type="match status" value="1"/>
</dbReference>
<gene>
    <name evidence="2" type="ORF">COU90_02395</name>
</gene>
<feature type="non-terminal residue" evidence="2">
    <location>
        <position position="276"/>
    </location>
</feature>
<evidence type="ECO:0000313" key="2">
    <source>
        <dbReference type="EMBL" id="PJE64666.1"/>
    </source>
</evidence>
<dbReference type="InterPro" id="IPR002035">
    <property type="entry name" value="VWF_A"/>
</dbReference>
<dbReference type="InterPro" id="IPR052229">
    <property type="entry name" value="Collagen-VI/PIF"/>
</dbReference>
<proteinExistence type="predicted"/>
<dbReference type="InterPro" id="IPR036465">
    <property type="entry name" value="vWFA_dom_sf"/>
</dbReference>
<name>A0A2M8KXK7_9BACT</name>
<dbReference type="Pfam" id="PF00092">
    <property type="entry name" value="VWA"/>
    <property type="match status" value="1"/>
</dbReference>
<comment type="caution">
    <text evidence="2">The sequence shown here is derived from an EMBL/GenBank/DDBJ whole genome shotgun (WGS) entry which is preliminary data.</text>
</comment>
<dbReference type="PANTHER" id="PTHR22588">
    <property type="entry name" value="VWFA DOMAIN-CONTAINING PROTEIN"/>
    <property type="match status" value="1"/>
</dbReference>
<sequence length="276" mass="28534">MLSTKRSEYINIINKTYMKKLIQKFLAVITATPMLLIGSPAFIAQAASANPALNPADACSLDIALVLDKSGSIGGNEAEIKGAAKAVVNAFLPATDTELGVIFFDSTSAVVQPLTNNVTDLETAIDTLSAGGGTFWGPAIDDGRTMLEVGDRDDADHKDLMIMFSDGSPSDTGEAEADAAKTSASTMPIRILGVGIGTGAATSSFRTITNGGSSVVSPPDAFGIDTDIVMSDFATLEADLVALVNSLCDETIPEEDGGDDTVINKNSAYVKNVVSS</sequence>
<dbReference type="PANTHER" id="PTHR22588:SF3">
    <property type="entry name" value="VWFA DOMAIN-CONTAINING PROTEIN"/>
    <property type="match status" value="1"/>
</dbReference>
<dbReference type="EMBL" id="PFEF01000005">
    <property type="protein sequence ID" value="PJE64666.1"/>
    <property type="molecule type" value="Genomic_DNA"/>
</dbReference>
<dbReference type="Proteomes" id="UP000229098">
    <property type="component" value="Unassembled WGS sequence"/>
</dbReference>
<organism evidence="2 3">
    <name type="scientific">Candidatus Ryanbacteria bacterium CG10_big_fil_rev_8_21_14_0_10_43_42</name>
    <dbReference type="NCBI Taxonomy" id="1974864"/>
    <lineage>
        <taxon>Bacteria</taxon>
        <taxon>Candidatus Ryaniibacteriota</taxon>
    </lineage>
</organism>
<evidence type="ECO:0000259" key="1">
    <source>
        <dbReference type="PROSITE" id="PS50234"/>
    </source>
</evidence>
<feature type="domain" description="VWFA" evidence="1">
    <location>
        <begin position="62"/>
        <end position="247"/>
    </location>
</feature>
<dbReference type="SUPFAM" id="SSF53300">
    <property type="entry name" value="vWA-like"/>
    <property type="match status" value="1"/>
</dbReference>
<dbReference type="CDD" id="cd00198">
    <property type="entry name" value="vWFA"/>
    <property type="match status" value="1"/>
</dbReference>
<dbReference type="Gene3D" id="3.40.50.410">
    <property type="entry name" value="von Willebrand factor, type A domain"/>
    <property type="match status" value="1"/>
</dbReference>
<evidence type="ECO:0000313" key="3">
    <source>
        <dbReference type="Proteomes" id="UP000229098"/>
    </source>
</evidence>